<accession>A0A183D7I3</accession>
<name>A0A183D7I3_9BILA</name>
<dbReference type="WBParaSite" id="GPUH_0000468101-mRNA-1">
    <property type="protein sequence ID" value="GPUH_0000468101-mRNA-1"/>
    <property type="gene ID" value="GPUH_0000468101"/>
</dbReference>
<proteinExistence type="predicted"/>
<dbReference type="AlphaFoldDB" id="A0A183D7I3"/>
<organism evidence="1">
    <name type="scientific">Gongylonema pulchrum</name>
    <dbReference type="NCBI Taxonomy" id="637853"/>
    <lineage>
        <taxon>Eukaryota</taxon>
        <taxon>Metazoa</taxon>
        <taxon>Ecdysozoa</taxon>
        <taxon>Nematoda</taxon>
        <taxon>Chromadorea</taxon>
        <taxon>Rhabditida</taxon>
        <taxon>Spirurina</taxon>
        <taxon>Spiruromorpha</taxon>
        <taxon>Spiruroidea</taxon>
        <taxon>Gongylonematidae</taxon>
        <taxon>Gongylonema</taxon>
    </lineage>
</organism>
<evidence type="ECO:0000313" key="1">
    <source>
        <dbReference type="WBParaSite" id="GPUH_0000468101-mRNA-1"/>
    </source>
</evidence>
<reference evidence="1" key="1">
    <citation type="submission" date="2016-06" db="UniProtKB">
        <authorList>
            <consortium name="WormBaseParasite"/>
        </authorList>
    </citation>
    <scope>IDENTIFICATION</scope>
</reference>
<sequence>LNEEGTEYIRVSKRSAFRIPLPELAQATSEYITADRYVEAPGKDTPAEIVLEKTYKPKLMSFEEEIAEEMGIQDKRKLQPTYWY</sequence>
<protein>
    <submittedName>
        <fullName evidence="1">RM24 protein</fullName>
    </submittedName>
</protein>